<dbReference type="EMBL" id="NESQ01000248">
    <property type="protein sequence ID" value="PUU75149.1"/>
    <property type="molecule type" value="Genomic_DNA"/>
</dbReference>
<reference evidence="4 5" key="1">
    <citation type="submission" date="2017-04" db="EMBL/GenBank/DDBJ databases">
        <title>Draft genome sequence of Tuber borchii Vittad., a whitish edible truffle.</title>
        <authorList>
            <consortium name="DOE Joint Genome Institute"/>
            <person name="Murat C."/>
            <person name="Kuo A."/>
            <person name="Barry K.W."/>
            <person name="Clum A."/>
            <person name="Dockter R.B."/>
            <person name="Fauchery L."/>
            <person name="Iotti M."/>
            <person name="Kohler A."/>
            <person name="Labutti K."/>
            <person name="Lindquist E.A."/>
            <person name="Lipzen A."/>
            <person name="Ohm R.A."/>
            <person name="Wang M."/>
            <person name="Grigoriev I.V."/>
            <person name="Zambonelli A."/>
            <person name="Martin F.M."/>
        </authorList>
    </citation>
    <scope>NUCLEOTIDE SEQUENCE [LARGE SCALE GENOMIC DNA]</scope>
    <source>
        <strain evidence="4 5">Tbo3840</strain>
    </source>
</reference>
<keyword evidence="5" id="KW-1185">Reference proteome</keyword>
<proteinExistence type="inferred from homology"/>
<keyword evidence="2" id="KW-0143">Chaperone</keyword>
<protein>
    <submittedName>
        <fullName evidence="4">Uncharacterized protein</fullName>
    </submittedName>
</protein>
<dbReference type="GO" id="GO:0005524">
    <property type="term" value="F:ATP binding"/>
    <property type="evidence" value="ECO:0007669"/>
    <property type="project" value="InterPro"/>
</dbReference>
<organism evidence="4 5">
    <name type="scientific">Tuber borchii</name>
    <name type="common">White truffle</name>
    <dbReference type="NCBI Taxonomy" id="42251"/>
    <lineage>
        <taxon>Eukaryota</taxon>
        <taxon>Fungi</taxon>
        <taxon>Dikarya</taxon>
        <taxon>Ascomycota</taxon>
        <taxon>Pezizomycotina</taxon>
        <taxon>Pezizomycetes</taxon>
        <taxon>Pezizales</taxon>
        <taxon>Tuberaceae</taxon>
        <taxon>Tuber</taxon>
    </lineage>
</organism>
<evidence type="ECO:0000313" key="4">
    <source>
        <dbReference type="EMBL" id="PUU75149.1"/>
    </source>
</evidence>
<comment type="similarity">
    <text evidence="1">Belongs to the heat shock protein 90 family.</text>
</comment>
<sequence>MLTSGFTLEEPNTFAQRVNRLISPGPQIEDKDDEEEEEEPEAEAAPAAESSEAPESSMEEVNL</sequence>
<feature type="region of interest" description="Disordered" evidence="3">
    <location>
        <begin position="17"/>
        <end position="63"/>
    </location>
</feature>
<evidence type="ECO:0000256" key="1">
    <source>
        <dbReference type="ARBA" id="ARBA00008239"/>
    </source>
</evidence>
<feature type="compositionally biased region" description="Acidic residues" evidence="3">
    <location>
        <begin position="30"/>
        <end position="42"/>
    </location>
</feature>
<feature type="non-terminal residue" evidence="4">
    <location>
        <position position="63"/>
    </location>
</feature>
<feature type="compositionally biased region" description="Low complexity" evidence="3">
    <location>
        <begin position="43"/>
        <end position="63"/>
    </location>
</feature>
<evidence type="ECO:0000256" key="2">
    <source>
        <dbReference type="ARBA" id="ARBA00023186"/>
    </source>
</evidence>
<dbReference type="GO" id="GO:0016887">
    <property type="term" value="F:ATP hydrolysis activity"/>
    <property type="evidence" value="ECO:0007669"/>
    <property type="project" value="InterPro"/>
</dbReference>
<dbReference type="GO" id="GO:0140662">
    <property type="term" value="F:ATP-dependent protein folding chaperone"/>
    <property type="evidence" value="ECO:0007669"/>
    <property type="project" value="InterPro"/>
</dbReference>
<name>A0A2T6ZI37_TUBBO</name>
<dbReference type="Pfam" id="PF00183">
    <property type="entry name" value="HSP90"/>
    <property type="match status" value="1"/>
</dbReference>
<comment type="caution">
    <text evidence="4">The sequence shown here is derived from an EMBL/GenBank/DDBJ whole genome shotgun (WGS) entry which is preliminary data.</text>
</comment>
<dbReference type="Proteomes" id="UP000244722">
    <property type="component" value="Unassembled WGS sequence"/>
</dbReference>
<dbReference type="InterPro" id="IPR001404">
    <property type="entry name" value="Hsp90_fam"/>
</dbReference>
<dbReference type="AlphaFoldDB" id="A0A2T6ZI37"/>
<dbReference type="OrthoDB" id="5392853at2759"/>
<gene>
    <name evidence="4" type="ORF">B9Z19DRAFT_1091046</name>
</gene>
<evidence type="ECO:0000256" key="3">
    <source>
        <dbReference type="SAM" id="MobiDB-lite"/>
    </source>
</evidence>
<accession>A0A2T6ZI37</accession>
<dbReference type="GO" id="GO:0051082">
    <property type="term" value="F:unfolded protein binding"/>
    <property type="evidence" value="ECO:0007669"/>
    <property type="project" value="InterPro"/>
</dbReference>
<evidence type="ECO:0000313" key="5">
    <source>
        <dbReference type="Proteomes" id="UP000244722"/>
    </source>
</evidence>
<dbReference type="STRING" id="42251.A0A2T6ZI37"/>